<name>A0A1T4SRQ0_9BACT</name>
<evidence type="ECO:0000256" key="1">
    <source>
        <dbReference type="PROSITE-ProRule" id="PRU00285"/>
    </source>
</evidence>
<organism evidence="4 5">
    <name type="scientific">Chitinophaga eiseniae</name>
    <dbReference type="NCBI Taxonomy" id="634771"/>
    <lineage>
        <taxon>Bacteria</taxon>
        <taxon>Pseudomonadati</taxon>
        <taxon>Bacteroidota</taxon>
        <taxon>Chitinophagia</taxon>
        <taxon>Chitinophagales</taxon>
        <taxon>Chitinophagaceae</taxon>
        <taxon>Chitinophaga</taxon>
    </lineage>
</organism>
<dbReference type="OrthoDB" id="9814487at2"/>
<dbReference type="SUPFAM" id="SSF49764">
    <property type="entry name" value="HSP20-like chaperones"/>
    <property type="match status" value="1"/>
</dbReference>
<dbReference type="Gene3D" id="2.60.40.790">
    <property type="match status" value="1"/>
</dbReference>
<protein>
    <submittedName>
        <fullName evidence="4">Heat shock protein Hsp20</fullName>
    </submittedName>
</protein>
<evidence type="ECO:0000259" key="3">
    <source>
        <dbReference type="PROSITE" id="PS01031"/>
    </source>
</evidence>
<dbReference type="CDD" id="cd06464">
    <property type="entry name" value="ACD_sHsps-like"/>
    <property type="match status" value="1"/>
</dbReference>
<dbReference type="Proteomes" id="UP000190367">
    <property type="component" value="Unassembled WGS sequence"/>
</dbReference>
<dbReference type="InterPro" id="IPR002068">
    <property type="entry name" value="A-crystallin/Hsp20_dom"/>
</dbReference>
<dbReference type="RefSeq" id="WP_078670726.1">
    <property type="nucleotide sequence ID" value="NZ_FUWZ01000003.1"/>
</dbReference>
<reference evidence="5" key="1">
    <citation type="submission" date="2017-02" db="EMBL/GenBank/DDBJ databases">
        <authorList>
            <person name="Varghese N."/>
            <person name="Submissions S."/>
        </authorList>
    </citation>
    <scope>NUCLEOTIDE SEQUENCE [LARGE SCALE GENOMIC DNA]</scope>
    <source>
        <strain evidence="5">DSM 22224</strain>
    </source>
</reference>
<dbReference type="EMBL" id="FUWZ01000003">
    <property type="protein sequence ID" value="SKA30857.1"/>
    <property type="molecule type" value="Genomic_DNA"/>
</dbReference>
<gene>
    <name evidence="4" type="ORF">SAMN04488128_103363</name>
</gene>
<dbReference type="AlphaFoldDB" id="A0A1T4SRQ0"/>
<dbReference type="PROSITE" id="PS01031">
    <property type="entry name" value="SHSP"/>
    <property type="match status" value="1"/>
</dbReference>
<keyword evidence="5" id="KW-1185">Reference proteome</keyword>
<comment type="similarity">
    <text evidence="1 2">Belongs to the small heat shock protein (HSP20) family.</text>
</comment>
<evidence type="ECO:0000256" key="2">
    <source>
        <dbReference type="RuleBase" id="RU003616"/>
    </source>
</evidence>
<accession>A0A1T4SRQ0</accession>
<dbReference type="InterPro" id="IPR031107">
    <property type="entry name" value="Small_HSP"/>
</dbReference>
<evidence type="ECO:0000313" key="5">
    <source>
        <dbReference type="Proteomes" id="UP000190367"/>
    </source>
</evidence>
<dbReference type="Pfam" id="PF00011">
    <property type="entry name" value="HSP20"/>
    <property type="match status" value="1"/>
</dbReference>
<evidence type="ECO:0000313" key="4">
    <source>
        <dbReference type="EMBL" id="SKA30857.1"/>
    </source>
</evidence>
<sequence>MATQTLTKRTGLPSVFDDFFRPWKDWASDFYGVHALTVPAVNVTEDKDSYKLSMAAPGLKKSDFKIELEGGMLTISAESESQKEEKHDKYSRQEYNYSSFSRSFHLPEGVSKDKIEAQYDDGVLKIKLPKSEDAKKNGRNQEIPVK</sequence>
<dbReference type="InterPro" id="IPR008978">
    <property type="entry name" value="HSP20-like_chaperone"/>
</dbReference>
<feature type="domain" description="SHSP" evidence="3">
    <location>
        <begin position="32"/>
        <end position="146"/>
    </location>
</feature>
<dbReference type="STRING" id="634771.SAMN04488128_103363"/>
<dbReference type="PANTHER" id="PTHR11527">
    <property type="entry name" value="HEAT-SHOCK PROTEIN 20 FAMILY MEMBER"/>
    <property type="match status" value="1"/>
</dbReference>
<keyword evidence="4" id="KW-0346">Stress response</keyword>
<proteinExistence type="inferred from homology"/>